<dbReference type="EMBL" id="JBITLV010000007">
    <property type="protein sequence ID" value="MFI7589496.1"/>
    <property type="molecule type" value="Genomic_DNA"/>
</dbReference>
<keyword evidence="1" id="KW-0746">Sphingolipid metabolism</keyword>
<comment type="catalytic activity">
    <reaction evidence="1">
        <text>an N-acylsphing-4-enine + H2O = sphing-4-enine + a fatty acid</text>
        <dbReference type="Rhea" id="RHEA:20856"/>
        <dbReference type="ChEBI" id="CHEBI:15377"/>
        <dbReference type="ChEBI" id="CHEBI:28868"/>
        <dbReference type="ChEBI" id="CHEBI:52639"/>
        <dbReference type="ChEBI" id="CHEBI:57756"/>
        <dbReference type="EC" id="3.5.1.23"/>
    </reaction>
</comment>
<sequence length="657" mass="69373">MEPLAVLGGTLDGDRLRLTLSPGQSPPLPDVPRLLAGAAEVDITPPPGLPKAGYSRNAKDGNGFRTRLRARVIHLRQGTTSLAIVATDLLGGSALIQHLVARRLLEAGVDVPLEGLLIGATHTHGAPGQFHGTDFYNRFSSNRPGLDPDWTAFLVERVTEAVQEAVATRRPAVAGWGRTRVEGLTRNRSLPAFRRNPGSSSMGAYDAVNPWVEVLRLDSAEGDPLAALLVFSIHGTTVPSSTGPYNADLWSYLCTDVGDRIATGRGARPVVAALQGTHGDVTPALEAPAGHAEAARIGRGVAARAMEAYTAAAPRETVDLGCALREVDLRDPAQRRAPGAPDVALPARPAVGAALVAGARENLTPGVSLLPFFRAGHGKPWSRSVHGAKWVLGSRWGQPAILPLDGFPRVLPLQLLRVGDVVLTGLPFEITTTSGRRFAEAIEAATGQRAVVTSVADEYVGYCTTAAEYSAQFYEGGHTLYGPATQRFLAACLESLGERLATGGGRVRDVVPHRVPDLKVRRYWPAPASGEGASSTDAPVVHAVGDVSWAWTGPAPAGLRWHEPLVRVERRAGDGWEAVPQPGGRVLDDGHGDLSVVVVTRQGYRVRWHAAEVGSVPAAELPGAAGAPAYRFVLLQGQNTAARPEEPDGPLVRSASF</sequence>
<feature type="domain" description="Neutral/alkaline non-lysosomal ceramidase N-terminal" evidence="2">
    <location>
        <begin position="36"/>
        <end position="290"/>
    </location>
</feature>
<organism evidence="3 4">
    <name type="scientific">Spongisporangium articulatum</name>
    <dbReference type="NCBI Taxonomy" id="3362603"/>
    <lineage>
        <taxon>Bacteria</taxon>
        <taxon>Bacillati</taxon>
        <taxon>Actinomycetota</taxon>
        <taxon>Actinomycetes</taxon>
        <taxon>Kineosporiales</taxon>
        <taxon>Kineosporiaceae</taxon>
        <taxon>Spongisporangium</taxon>
    </lineage>
</organism>
<feature type="domain" description="Neutral/alkaline non-lysosomal ceramidase N-terminal" evidence="2">
    <location>
        <begin position="381"/>
        <end position="486"/>
    </location>
</feature>
<reference evidence="3 4" key="1">
    <citation type="submission" date="2024-10" db="EMBL/GenBank/DDBJ databases">
        <title>The Natural Products Discovery Center: Release of the First 8490 Sequenced Strains for Exploring Actinobacteria Biosynthetic Diversity.</title>
        <authorList>
            <person name="Kalkreuter E."/>
            <person name="Kautsar S.A."/>
            <person name="Yang D."/>
            <person name="Bader C.D."/>
            <person name="Teijaro C.N."/>
            <person name="Fluegel L."/>
            <person name="Davis C.M."/>
            <person name="Simpson J.R."/>
            <person name="Lauterbach L."/>
            <person name="Steele A.D."/>
            <person name="Gui C."/>
            <person name="Meng S."/>
            <person name="Li G."/>
            <person name="Viehrig K."/>
            <person name="Ye F."/>
            <person name="Su P."/>
            <person name="Kiefer A.F."/>
            <person name="Nichols A."/>
            <person name="Cepeda A.J."/>
            <person name="Yan W."/>
            <person name="Fan B."/>
            <person name="Jiang Y."/>
            <person name="Adhikari A."/>
            <person name="Zheng C.-J."/>
            <person name="Schuster L."/>
            <person name="Cowan T.M."/>
            <person name="Smanski M.J."/>
            <person name="Chevrette M.G."/>
            <person name="De Carvalho L.P.S."/>
            <person name="Shen B."/>
        </authorList>
    </citation>
    <scope>NUCLEOTIDE SEQUENCE [LARGE SCALE GENOMIC DNA]</scope>
    <source>
        <strain evidence="3 4">NPDC049639</strain>
    </source>
</reference>
<evidence type="ECO:0000313" key="4">
    <source>
        <dbReference type="Proteomes" id="UP001612915"/>
    </source>
</evidence>
<dbReference type="PANTHER" id="PTHR12670">
    <property type="entry name" value="CERAMIDASE"/>
    <property type="match status" value="1"/>
</dbReference>
<keyword evidence="4" id="KW-1185">Reference proteome</keyword>
<dbReference type="Proteomes" id="UP001612915">
    <property type="component" value="Unassembled WGS sequence"/>
</dbReference>
<evidence type="ECO:0000313" key="3">
    <source>
        <dbReference type="EMBL" id="MFI7589496.1"/>
    </source>
</evidence>
<evidence type="ECO:0000256" key="1">
    <source>
        <dbReference type="RuleBase" id="RU366019"/>
    </source>
</evidence>
<dbReference type="InterPro" id="IPR006823">
    <property type="entry name" value="Ceramidase_alk"/>
</dbReference>
<dbReference type="PANTHER" id="PTHR12670:SF1">
    <property type="entry name" value="NEUTRAL CERAMIDASE"/>
    <property type="match status" value="1"/>
</dbReference>
<accession>A0ABW8ASY0</accession>
<dbReference type="Pfam" id="PF04734">
    <property type="entry name" value="Ceramidase_alk"/>
    <property type="match status" value="2"/>
</dbReference>
<keyword evidence="1" id="KW-0443">Lipid metabolism</keyword>
<name>A0ABW8ASY0_9ACTN</name>
<dbReference type="RefSeq" id="WP_398284082.1">
    <property type="nucleotide sequence ID" value="NZ_JBITLV010000007.1"/>
</dbReference>
<comment type="similarity">
    <text evidence="1">Belongs to the neutral ceramidase family.</text>
</comment>
<protein>
    <recommendedName>
        <fullName evidence="1">Neutral ceramidase</fullName>
        <ecNumber evidence="1">3.5.1.23</ecNumber>
    </recommendedName>
</protein>
<evidence type="ECO:0000259" key="2">
    <source>
        <dbReference type="Pfam" id="PF04734"/>
    </source>
</evidence>
<comment type="caution">
    <text evidence="3">The sequence shown here is derived from an EMBL/GenBank/DDBJ whole genome shotgun (WGS) entry which is preliminary data.</text>
</comment>
<gene>
    <name evidence="3" type="ORF">ACIB24_20720</name>
</gene>
<dbReference type="InterPro" id="IPR031329">
    <property type="entry name" value="NEUT/ALK_ceramidase_N"/>
</dbReference>
<keyword evidence="1" id="KW-0378">Hydrolase</keyword>
<dbReference type="EC" id="3.5.1.23" evidence="1"/>
<proteinExistence type="inferred from homology"/>